<accession>A0A157Z389</accession>
<protein>
    <submittedName>
        <fullName evidence="1">Uncharacterized protein</fullName>
    </submittedName>
</protein>
<dbReference type="RefSeq" id="WP_061158203.1">
    <property type="nucleotide sequence ID" value="NZ_FCOI02000001.1"/>
</dbReference>
<evidence type="ECO:0000313" key="1">
    <source>
        <dbReference type="EMBL" id="SAK39974.1"/>
    </source>
</evidence>
<organism evidence="1 2">
    <name type="scientific">Caballeronia temeraria</name>
    <dbReference type="NCBI Taxonomy" id="1777137"/>
    <lineage>
        <taxon>Bacteria</taxon>
        <taxon>Pseudomonadati</taxon>
        <taxon>Pseudomonadota</taxon>
        <taxon>Betaproteobacteria</taxon>
        <taxon>Burkholderiales</taxon>
        <taxon>Burkholderiaceae</taxon>
        <taxon>Caballeronia</taxon>
    </lineage>
</organism>
<sequence>MNRLVWELRRAQWRLGLFGLLAVLLLGGAAVIALTEIVPLRNDIAGREADLNARAARLRQPPPPSPDEAVSPVSPEQRYFVFLHSLHAIAAKNGIVIPQITYQAAAQEKDDPSLKRYVIETTFSATYLQFRGFLRELRTLPGLRCERLTVSRPNIGVTQLEVRLQCAFLVEAAK</sequence>
<keyword evidence="2" id="KW-1185">Reference proteome</keyword>
<evidence type="ECO:0000313" key="2">
    <source>
        <dbReference type="Proteomes" id="UP000054624"/>
    </source>
</evidence>
<reference evidence="2" key="1">
    <citation type="submission" date="2016-01" db="EMBL/GenBank/DDBJ databases">
        <authorList>
            <person name="Peeters Charlotte."/>
        </authorList>
    </citation>
    <scope>NUCLEOTIDE SEQUENCE [LARGE SCALE GENOMIC DNA]</scope>
</reference>
<proteinExistence type="predicted"/>
<gene>
    <name evidence="1" type="ORF">AWB76_00127</name>
</gene>
<dbReference type="STRING" id="1777137.AWB76_00127"/>
<dbReference type="EMBL" id="FCOI02000001">
    <property type="protein sequence ID" value="SAK39974.1"/>
    <property type="molecule type" value="Genomic_DNA"/>
</dbReference>
<dbReference type="Gene3D" id="3.30.70.60">
    <property type="match status" value="1"/>
</dbReference>
<dbReference type="AlphaFoldDB" id="A0A157Z389"/>
<name>A0A157Z389_9BURK</name>
<dbReference type="OrthoDB" id="9132590at2"/>
<dbReference type="Proteomes" id="UP000054624">
    <property type="component" value="Unassembled WGS sequence"/>
</dbReference>
<dbReference type="InterPro" id="IPR014717">
    <property type="entry name" value="Transl_elong_EF1B/ribsomal_bS6"/>
</dbReference>